<keyword evidence="3" id="KW-1185">Reference proteome</keyword>
<dbReference type="Proteomes" id="UP001524587">
    <property type="component" value="Unassembled WGS sequence"/>
</dbReference>
<dbReference type="EMBL" id="JAMSKV010000019">
    <property type="protein sequence ID" value="MCQ8279994.1"/>
    <property type="molecule type" value="Genomic_DNA"/>
</dbReference>
<feature type="region of interest" description="Disordered" evidence="1">
    <location>
        <begin position="415"/>
        <end position="455"/>
    </location>
</feature>
<reference evidence="2 3" key="1">
    <citation type="submission" date="2022-06" db="EMBL/GenBank/DDBJ databases">
        <title>Endosaccharibacter gen. nov., sp. nov., endophytic bacteria isolated from sugarcane.</title>
        <authorList>
            <person name="Pitiwittayakul N."/>
            <person name="Yukphan P."/>
            <person name="Charoenyingcharoen P."/>
            <person name="Tanasupawat S."/>
        </authorList>
    </citation>
    <scope>NUCLEOTIDE SEQUENCE [LARGE SCALE GENOMIC DNA]</scope>
    <source>
        <strain evidence="2 3">KSS8</strain>
    </source>
</reference>
<dbReference type="RefSeq" id="WP_422865482.1">
    <property type="nucleotide sequence ID" value="NZ_JAMSKV010000019.1"/>
</dbReference>
<sequence>MTPERLEELEDDLSAQSTCSQAVQKIPTAMRRRWMLCFISVKKGYLTHVARSVVYYPAESGRDKLDIWNVTPFAKPVRVTALRAKIEGRQAWRAKQALSGGHISPAAFTLVMDALRRVDGGASSAAEGLIDRRPVPPDPTPTRAKQNWAYQRDAVITSLEIARIPKDQFKASAQLDERAPADLTSIFDGDDDVVSMEDLVILQDLDEANEDWQFVKRQRYPAKLFMNGDTKLTIILANKLPLERQLGVDLIYINETLKSVVFVQYKMFSGVDGEGGYRPDGQLREEIARMDSAGEKLAAIAKDESCDGYRLSPEPFFLKFCSKLLSHENTGHVPGIYVPLGYWKRLVETPVVEGKRGGKIVYAETFGRRHFTPTHFIDMVGRGWIGTSALQTDVLAPYLKAALQGDKGLVLAVQASSSGHPDVDEESEEGLDPPRRTVAPPKPRYPGKKPKVIQI</sequence>
<evidence type="ECO:0000256" key="1">
    <source>
        <dbReference type="SAM" id="MobiDB-lite"/>
    </source>
</evidence>
<accession>A0ABT1WAT5</accession>
<evidence type="ECO:0000313" key="3">
    <source>
        <dbReference type="Proteomes" id="UP001524587"/>
    </source>
</evidence>
<organism evidence="2 3">
    <name type="scientific">Endosaccharibacter trunci</name>
    <dbReference type="NCBI Taxonomy" id="2812733"/>
    <lineage>
        <taxon>Bacteria</taxon>
        <taxon>Pseudomonadati</taxon>
        <taxon>Pseudomonadota</taxon>
        <taxon>Alphaproteobacteria</taxon>
        <taxon>Acetobacterales</taxon>
        <taxon>Acetobacteraceae</taxon>
        <taxon>Endosaccharibacter</taxon>
    </lineage>
</organism>
<proteinExistence type="predicted"/>
<feature type="compositionally biased region" description="Basic residues" evidence="1">
    <location>
        <begin position="445"/>
        <end position="455"/>
    </location>
</feature>
<comment type="caution">
    <text evidence="2">The sequence shown here is derived from an EMBL/GenBank/DDBJ whole genome shotgun (WGS) entry which is preliminary data.</text>
</comment>
<evidence type="ECO:0000313" key="2">
    <source>
        <dbReference type="EMBL" id="MCQ8279994.1"/>
    </source>
</evidence>
<protein>
    <submittedName>
        <fullName evidence="2">Uncharacterized protein</fullName>
    </submittedName>
</protein>
<gene>
    <name evidence="2" type="ORF">NFI95_16245</name>
</gene>
<name>A0ABT1WAT5_9PROT</name>